<dbReference type="Proteomes" id="UP001156703">
    <property type="component" value="Unassembled WGS sequence"/>
</dbReference>
<keyword evidence="1" id="KW-0858">Xylan degradation</keyword>
<proteinExistence type="predicted"/>
<feature type="domain" description="Glucosamine inositolphosphorylceramide transferase 1 N-terminal" evidence="3">
    <location>
        <begin position="40"/>
        <end position="230"/>
    </location>
</feature>
<dbReference type="Gene3D" id="2.115.10.20">
    <property type="entry name" value="Glycosyl hydrolase domain, family 43"/>
    <property type="match status" value="1"/>
</dbReference>
<evidence type="ECO:0000256" key="1">
    <source>
        <dbReference type="ARBA" id="ARBA00022651"/>
    </source>
</evidence>
<accession>A0ABQ5Z8N3</accession>
<keyword evidence="2" id="KW-0119">Carbohydrate metabolism</keyword>
<evidence type="ECO:0000259" key="3">
    <source>
        <dbReference type="Pfam" id="PF24793"/>
    </source>
</evidence>
<dbReference type="InterPro" id="IPR023296">
    <property type="entry name" value="Glyco_hydro_beta-prop_sf"/>
</dbReference>
<evidence type="ECO:0000256" key="2">
    <source>
        <dbReference type="ARBA" id="ARBA00023277"/>
    </source>
</evidence>
<reference evidence="5" key="1">
    <citation type="journal article" date="2019" name="Int. J. Syst. Evol. Microbiol.">
        <title>The Global Catalogue of Microorganisms (GCM) 10K type strain sequencing project: providing services to taxonomists for standard genome sequencing and annotation.</title>
        <authorList>
            <consortium name="The Broad Institute Genomics Platform"/>
            <consortium name="The Broad Institute Genome Sequencing Center for Infectious Disease"/>
            <person name="Wu L."/>
            <person name="Ma J."/>
        </authorList>
    </citation>
    <scope>NUCLEOTIDE SEQUENCE [LARGE SCALE GENOMIC DNA]</scope>
    <source>
        <strain evidence="5">NBRC 102146</strain>
    </source>
</reference>
<gene>
    <name evidence="4" type="ORF">GCM10007925_15490</name>
</gene>
<keyword evidence="1" id="KW-0624">Polysaccharide degradation</keyword>
<comment type="caution">
    <text evidence="4">The sequence shown here is derived from an EMBL/GenBank/DDBJ whole genome shotgun (WGS) entry which is preliminary data.</text>
</comment>
<name>A0ABQ5Z8N3_9SPHN</name>
<dbReference type="InterPro" id="IPR052176">
    <property type="entry name" value="Glycosyl_Hydrlase_43_Enz"/>
</dbReference>
<protein>
    <recommendedName>
        <fullName evidence="3">Glucosamine inositolphosphorylceramide transferase 1 N-terminal domain-containing protein</fullName>
    </recommendedName>
</protein>
<dbReference type="PANTHER" id="PTHR43772:SF2">
    <property type="entry name" value="PUTATIVE (AFU_ORTHOLOGUE AFUA_2G04480)-RELATED"/>
    <property type="match status" value="1"/>
</dbReference>
<keyword evidence="5" id="KW-1185">Reference proteome</keyword>
<dbReference type="InterPro" id="IPR056442">
    <property type="entry name" value="GINT1_N"/>
</dbReference>
<dbReference type="EMBL" id="BSOO01000014">
    <property type="protein sequence ID" value="GLR47836.1"/>
    <property type="molecule type" value="Genomic_DNA"/>
</dbReference>
<evidence type="ECO:0000313" key="4">
    <source>
        <dbReference type="EMBL" id="GLR47836.1"/>
    </source>
</evidence>
<sequence length="303" mass="33943">MGEGLMDIWKIGIVAAPLGDLFRAGRIDQPISWVEGQGAYRFLADPFGLERNGAFFVFAEAYDYRTRLGAIDVLRFDPDRTLRERRRCLTEPWHLSYPVVFEDEGETWMLPEASRSGRLTLYRATRFPDAWEGVAILDLPHVAIDATPFRHEGRWWLLYAAEGALHLAFADVLTGPWHAHPDSPLTRDPRGARPGGTPVRVDGRLCAPVQDCSRTYGGAIRPLWFDALTPERAVTRLGDPILAPVSAGTFRDGLHSMSACGPVTLIDVKRIERSLLRLPVDLLGRSRRAARGWRARAPRTPAR</sequence>
<organism evidence="4 5">
    <name type="scientific">Sphingomonas astaxanthinifaciens DSM 22298</name>
    <dbReference type="NCBI Taxonomy" id="1123267"/>
    <lineage>
        <taxon>Bacteria</taxon>
        <taxon>Pseudomonadati</taxon>
        <taxon>Pseudomonadota</taxon>
        <taxon>Alphaproteobacteria</taxon>
        <taxon>Sphingomonadales</taxon>
        <taxon>Sphingomonadaceae</taxon>
        <taxon>Sphingomonas</taxon>
    </lineage>
</organism>
<dbReference type="SUPFAM" id="SSF75005">
    <property type="entry name" value="Arabinanase/levansucrase/invertase"/>
    <property type="match status" value="1"/>
</dbReference>
<dbReference type="RefSeq" id="WP_037504390.1">
    <property type="nucleotide sequence ID" value="NZ_BSOO01000014.1"/>
</dbReference>
<dbReference type="Pfam" id="PF24793">
    <property type="entry name" value="GINT1_N"/>
    <property type="match status" value="1"/>
</dbReference>
<evidence type="ECO:0000313" key="5">
    <source>
        <dbReference type="Proteomes" id="UP001156703"/>
    </source>
</evidence>
<dbReference type="PANTHER" id="PTHR43772">
    <property type="entry name" value="ENDO-1,4-BETA-XYLANASE"/>
    <property type="match status" value="1"/>
</dbReference>